<gene>
    <name evidence="3" type="ORF">PVAG01_01498</name>
</gene>
<evidence type="ECO:0000259" key="2">
    <source>
        <dbReference type="Pfam" id="PF25534"/>
    </source>
</evidence>
<feature type="compositionally biased region" description="Acidic residues" evidence="1">
    <location>
        <begin position="420"/>
        <end position="432"/>
    </location>
</feature>
<evidence type="ECO:0000313" key="3">
    <source>
        <dbReference type="EMBL" id="KAL3427989.1"/>
    </source>
</evidence>
<dbReference type="EMBL" id="JBFCZG010000001">
    <property type="protein sequence ID" value="KAL3427989.1"/>
    <property type="molecule type" value="Genomic_DNA"/>
</dbReference>
<dbReference type="InterPro" id="IPR057678">
    <property type="entry name" value="DUF7918"/>
</dbReference>
<sequence>MPTFKGIAVSVHSNSAPLPELSVTRQSKFSRINTYIPVPRPNLPAGSASNKPDPSKFAISITLLTNGLAVPYSTPKATPSDPYPKPVIVGQASEGRNGGATISPYIPITKSENETIAAYIYFDGRAKEEVATLLRPGEETWVNSRWVQVPDSEGGGLAEREFLFREVGLERWLNGLDLEGNDAAAKLERRRQKFAKRRSRRKEEMVSDDDLMDRMSPRKASGPGALRYGADERSPMEKLSDDDESFSSDSDDEPPEATGQIKVAMFRVLASGEIKRGEYSPQFDAHDDDEEANKGAENGGGDADIDHTTSFAKPKTLDPKSISTQTVTGIDGPDKPFATFTFFYRGERQLQKMGILPSTKPAKVAPGSAKRRSTQLDFSNLNPLKPQGTVGFSSFRDHNPAATKRNKARKQSNGSIGGAMEEDSDDDDDDDTAIVGKMEDVDDKDVKTHLNPEDVKFQGELADGVGRIKLKRQHSAEPANPMTSRQSPGSLDLPSLEAQPSELEKAADTILPSSIFPGSLPDDSVVGSPMKKHRASLYGASNDTMEKRMGLDVVSAAEAAQKPLPAPEGKDEMEEEL</sequence>
<feature type="compositionally biased region" description="Acidic residues" evidence="1">
    <location>
        <begin position="240"/>
        <end position="255"/>
    </location>
</feature>
<evidence type="ECO:0000256" key="1">
    <source>
        <dbReference type="SAM" id="MobiDB-lite"/>
    </source>
</evidence>
<feature type="domain" description="DUF7918" evidence="2">
    <location>
        <begin position="240"/>
        <end position="359"/>
    </location>
</feature>
<feature type="region of interest" description="Disordered" evidence="1">
    <location>
        <begin position="278"/>
        <end position="335"/>
    </location>
</feature>
<reference evidence="3 4" key="1">
    <citation type="submission" date="2024-06" db="EMBL/GenBank/DDBJ databases">
        <title>Complete genome of Phlyctema vagabunda strain 19-DSS-EL-015.</title>
        <authorList>
            <person name="Fiorenzani C."/>
        </authorList>
    </citation>
    <scope>NUCLEOTIDE SEQUENCE [LARGE SCALE GENOMIC DNA]</scope>
    <source>
        <strain evidence="3 4">19-DSS-EL-015</strain>
    </source>
</reference>
<proteinExistence type="predicted"/>
<dbReference type="PANTHER" id="PTHR36223:SF5">
    <property type="entry name" value="BETA-LACTAMASE-TYPE TRANSPEPTIDASE FOLD DOMAIN CONTAINING PROTEIN"/>
    <property type="match status" value="1"/>
</dbReference>
<dbReference type="PANTHER" id="PTHR36223">
    <property type="entry name" value="BETA-LACTAMASE-TYPE TRANSPEPTIDASE FOLD DOMAIN CONTAINING PROTEIN"/>
    <property type="match status" value="1"/>
</dbReference>
<dbReference type="Proteomes" id="UP001629113">
    <property type="component" value="Unassembled WGS sequence"/>
</dbReference>
<accession>A0ABR4PXJ9</accession>
<keyword evidence="4" id="KW-1185">Reference proteome</keyword>
<evidence type="ECO:0000313" key="4">
    <source>
        <dbReference type="Proteomes" id="UP001629113"/>
    </source>
</evidence>
<feature type="compositionally biased region" description="Basic and acidic residues" evidence="1">
    <location>
        <begin position="229"/>
        <end position="239"/>
    </location>
</feature>
<comment type="caution">
    <text evidence="3">The sequence shown here is derived from an EMBL/GenBank/DDBJ whole genome shotgun (WGS) entry which is preliminary data.</text>
</comment>
<feature type="region of interest" description="Disordered" evidence="1">
    <location>
        <begin position="193"/>
        <end position="261"/>
    </location>
</feature>
<feature type="compositionally biased region" description="Basic and acidic residues" evidence="1">
    <location>
        <begin position="444"/>
        <end position="457"/>
    </location>
</feature>
<name>A0ABR4PXJ9_9HELO</name>
<feature type="region of interest" description="Disordered" evidence="1">
    <location>
        <begin position="353"/>
        <end position="529"/>
    </location>
</feature>
<protein>
    <recommendedName>
        <fullName evidence="2">DUF7918 domain-containing protein</fullName>
    </recommendedName>
</protein>
<dbReference type="Pfam" id="PF25534">
    <property type="entry name" value="DUF7918"/>
    <property type="match status" value="1"/>
</dbReference>
<organism evidence="3 4">
    <name type="scientific">Phlyctema vagabunda</name>
    <dbReference type="NCBI Taxonomy" id="108571"/>
    <lineage>
        <taxon>Eukaryota</taxon>
        <taxon>Fungi</taxon>
        <taxon>Dikarya</taxon>
        <taxon>Ascomycota</taxon>
        <taxon>Pezizomycotina</taxon>
        <taxon>Leotiomycetes</taxon>
        <taxon>Helotiales</taxon>
        <taxon>Dermateaceae</taxon>
        <taxon>Phlyctema</taxon>
    </lineage>
</organism>